<evidence type="ECO:0000313" key="2">
    <source>
        <dbReference type="Proteomes" id="UP001225596"/>
    </source>
</evidence>
<sequence>MTSEKYPDEITNLLAALYDMSDVDAIKHVMRQGSGFLCVVR</sequence>
<dbReference type="RefSeq" id="WP_338436652.1">
    <property type="nucleotide sequence ID" value="NZ_JAUYVH010000005.1"/>
</dbReference>
<keyword evidence="2" id="KW-1185">Reference proteome</keyword>
<proteinExistence type="predicted"/>
<evidence type="ECO:0000313" key="1">
    <source>
        <dbReference type="EMBL" id="MDQ9170714.1"/>
    </source>
</evidence>
<name>A0ABU1BPB6_9BURK</name>
<comment type="caution">
    <text evidence="1">The sequence shown here is derived from an EMBL/GenBank/DDBJ whole genome shotgun (WGS) entry which is preliminary data.</text>
</comment>
<dbReference type="Proteomes" id="UP001225596">
    <property type="component" value="Unassembled WGS sequence"/>
</dbReference>
<reference evidence="1 2" key="1">
    <citation type="submission" date="2023-08" db="EMBL/GenBank/DDBJ databases">
        <title>Oxalobacteraceae gen .nov., isolated from river sludge outside the plant.</title>
        <authorList>
            <person name="Zhao S.Y."/>
        </authorList>
    </citation>
    <scope>NUCLEOTIDE SEQUENCE [LARGE SCALE GENOMIC DNA]</scope>
    <source>
        <strain evidence="1 2">R-40</strain>
    </source>
</reference>
<gene>
    <name evidence="1" type="ORF">Q8A64_09870</name>
</gene>
<accession>A0ABU1BPB6</accession>
<protein>
    <submittedName>
        <fullName evidence="1">Uncharacterized protein</fullName>
    </submittedName>
</protein>
<organism evidence="1 2">
    <name type="scientific">Keguizhuia sedimenti</name>
    <dbReference type="NCBI Taxonomy" id="3064264"/>
    <lineage>
        <taxon>Bacteria</taxon>
        <taxon>Pseudomonadati</taxon>
        <taxon>Pseudomonadota</taxon>
        <taxon>Betaproteobacteria</taxon>
        <taxon>Burkholderiales</taxon>
        <taxon>Oxalobacteraceae</taxon>
        <taxon>Keguizhuia</taxon>
    </lineage>
</organism>
<dbReference type="EMBL" id="JAUYVH010000005">
    <property type="protein sequence ID" value="MDQ9170714.1"/>
    <property type="molecule type" value="Genomic_DNA"/>
</dbReference>